<gene>
    <name evidence="7" type="primary">hemL</name>
    <name evidence="8" type="ORF">B6S12_07065</name>
</gene>
<keyword evidence="5 7" id="KW-0413">Isomerase</keyword>
<dbReference type="UniPathway" id="UPA00251">
    <property type="reaction ID" value="UER00317"/>
</dbReference>
<keyword evidence="9" id="KW-1185">Reference proteome</keyword>
<protein>
    <recommendedName>
        <fullName evidence="7">Glutamate-1-semialdehyde 2,1-aminomutase</fullName>
        <shortName evidence="7">GSA</shortName>
        <ecNumber evidence="7">5.4.3.8</ecNumber>
    </recommendedName>
    <alternativeName>
        <fullName evidence="7">Glutamate-1-semialdehyde aminotransferase</fullName>
        <shortName evidence="7">GSA-AT</shortName>
    </alternativeName>
</protein>
<evidence type="ECO:0000256" key="2">
    <source>
        <dbReference type="ARBA" id="ARBA00004819"/>
    </source>
</evidence>
<organism evidence="8 9">
    <name type="scientific">Helicobacter valdiviensis</name>
    <dbReference type="NCBI Taxonomy" id="1458358"/>
    <lineage>
        <taxon>Bacteria</taxon>
        <taxon>Pseudomonadati</taxon>
        <taxon>Campylobacterota</taxon>
        <taxon>Epsilonproteobacteria</taxon>
        <taxon>Campylobacterales</taxon>
        <taxon>Helicobacteraceae</taxon>
        <taxon>Helicobacter</taxon>
    </lineage>
</organism>
<dbReference type="InterPro" id="IPR015424">
    <property type="entry name" value="PyrdxlP-dep_Trfase"/>
</dbReference>
<comment type="subcellular location">
    <subcellularLocation>
        <location evidence="7">Cytoplasm</location>
    </subcellularLocation>
</comment>
<comment type="cofactor">
    <cofactor evidence="1 7">
        <name>pyridoxal 5'-phosphate</name>
        <dbReference type="ChEBI" id="CHEBI:597326"/>
    </cofactor>
</comment>
<dbReference type="PANTHER" id="PTHR43713:SF3">
    <property type="entry name" value="GLUTAMATE-1-SEMIALDEHYDE 2,1-AMINOMUTASE 1, CHLOROPLASTIC-RELATED"/>
    <property type="match status" value="1"/>
</dbReference>
<dbReference type="InterPro" id="IPR015422">
    <property type="entry name" value="PyrdxlP-dep_Trfase_small"/>
</dbReference>
<dbReference type="GO" id="GO:0005737">
    <property type="term" value="C:cytoplasm"/>
    <property type="evidence" value="ECO:0007669"/>
    <property type="project" value="UniProtKB-SubCell"/>
</dbReference>
<dbReference type="Gene3D" id="3.90.1150.10">
    <property type="entry name" value="Aspartate Aminotransferase, domain 1"/>
    <property type="match status" value="1"/>
</dbReference>
<dbReference type="GO" id="GO:0030170">
    <property type="term" value="F:pyridoxal phosphate binding"/>
    <property type="evidence" value="ECO:0007669"/>
    <property type="project" value="InterPro"/>
</dbReference>
<dbReference type="EMBL" id="NBIU01000020">
    <property type="protein sequence ID" value="PZT47840.1"/>
    <property type="molecule type" value="Genomic_DNA"/>
</dbReference>
<keyword evidence="6 7" id="KW-0627">Porphyrin biosynthesis</keyword>
<evidence type="ECO:0000256" key="3">
    <source>
        <dbReference type="ARBA" id="ARBA00008981"/>
    </source>
</evidence>
<proteinExistence type="inferred from homology"/>
<evidence type="ECO:0000313" key="9">
    <source>
        <dbReference type="Proteomes" id="UP000249746"/>
    </source>
</evidence>
<dbReference type="GO" id="GO:0008483">
    <property type="term" value="F:transaminase activity"/>
    <property type="evidence" value="ECO:0007669"/>
    <property type="project" value="InterPro"/>
</dbReference>
<sequence>MEQLNNLNSINDFNEAKQVIVGGVNSPVRAFKSVGGTPPFIREGRGAYLVDEDGNRYIDFVQSWGPLIFGHCDKEIEESVIQTLQKGLSFGAPTTLETALAKAVISMYEGIDKIRFVSSGTEATMSAIRLARAYTGREDIIKFEGCYHGHSDSLLVQAGSGLATFGNPSSPGVPKDFSKHTLVARYNDIQSVKDCIQKSTGVGAIIIEPIAGNMGLVPAKKEFLAELRELCTKHNIVLILDEVMSGFRASSSGSYGIYGIKGDLVTFGKVIGGGMPVGAFGGSEEIMNLLSPNGAVYQAGTLSGNPVAMSAGLASLYKIKQNPKLYEKLERLALKLTEGLKKICEEFKIPLQTCVRGSMFGFFFNENEVKNFEDALKSDTKMFARFHQGMLNKGVYFACSQFETGFICDCMDEAMIDSVLERACEVLREISTYGE</sequence>
<accession>A0A2W6NFU4</accession>
<dbReference type="OrthoDB" id="9801052at2"/>
<dbReference type="SUPFAM" id="SSF53383">
    <property type="entry name" value="PLP-dependent transferases"/>
    <property type="match status" value="1"/>
</dbReference>
<dbReference type="PANTHER" id="PTHR43713">
    <property type="entry name" value="GLUTAMATE-1-SEMIALDEHYDE 2,1-AMINOMUTASE"/>
    <property type="match status" value="1"/>
</dbReference>
<dbReference type="Proteomes" id="UP000249746">
    <property type="component" value="Unassembled WGS sequence"/>
</dbReference>
<dbReference type="InterPro" id="IPR049704">
    <property type="entry name" value="Aminotrans_3_PPA_site"/>
</dbReference>
<comment type="catalytic activity">
    <reaction evidence="7">
        <text>(S)-4-amino-5-oxopentanoate = 5-aminolevulinate</text>
        <dbReference type="Rhea" id="RHEA:14265"/>
        <dbReference type="ChEBI" id="CHEBI:57501"/>
        <dbReference type="ChEBI" id="CHEBI:356416"/>
        <dbReference type="EC" id="5.4.3.8"/>
    </reaction>
</comment>
<dbReference type="NCBIfam" id="NF000818">
    <property type="entry name" value="PRK00062.1"/>
    <property type="match status" value="1"/>
</dbReference>
<evidence type="ECO:0000256" key="1">
    <source>
        <dbReference type="ARBA" id="ARBA00001933"/>
    </source>
</evidence>
<dbReference type="Pfam" id="PF00202">
    <property type="entry name" value="Aminotran_3"/>
    <property type="match status" value="1"/>
</dbReference>
<evidence type="ECO:0000256" key="6">
    <source>
        <dbReference type="ARBA" id="ARBA00023244"/>
    </source>
</evidence>
<dbReference type="AlphaFoldDB" id="A0A2W6NFU4"/>
<dbReference type="InterPro" id="IPR015421">
    <property type="entry name" value="PyrdxlP-dep_Trfase_major"/>
</dbReference>
<comment type="pathway">
    <text evidence="2">Porphyrin-containing compound metabolism; protoporphyrin-IX biosynthesis; 5-aminolevulinate from L-glutamyl-tRNA(Glu): step 2/2.</text>
</comment>
<comment type="caution">
    <text evidence="8">The sequence shown here is derived from an EMBL/GenBank/DDBJ whole genome shotgun (WGS) entry which is preliminary data.</text>
</comment>
<dbReference type="GO" id="GO:0006782">
    <property type="term" value="P:protoporphyrinogen IX biosynthetic process"/>
    <property type="evidence" value="ECO:0007669"/>
    <property type="project" value="UniProtKB-UniRule"/>
</dbReference>
<dbReference type="Gene3D" id="3.40.640.10">
    <property type="entry name" value="Type I PLP-dependent aspartate aminotransferase-like (Major domain)"/>
    <property type="match status" value="1"/>
</dbReference>
<name>A0A2W6NFU4_9HELI</name>
<evidence type="ECO:0000256" key="7">
    <source>
        <dbReference type="HAMAP-Rule" id="MF_00375"/>
    </source>
</evidence>
<comment type="subunit">
    <text evidence="7">Homodimer.</text>
</comment>
<keyword evidence="7" id="KW-0963">Cytoplasm</keyword>
<keyword evidence="4 7" id="KW-0663">Pyridoxal phosphate</keyword>
<dbReference type="InterPro" id="IPR004639">
    <property type="entry name" value="4pyrrol_synth_GluAld_NH2Trfase"/>
</dbReference>
<dbReference type="PROSITE" id="PS00600">
    <property type="entry name" value="AA_TRANSFER_CLASS_3"/>
    <property type="match status" value="1"/>
</dbReference>
<dbReference type="RefSeq" id="WP_111230106.1">
    <property type="nucleotide sequence ID" value="NZ_NBIU01000020.1"/>
</dbReference>
<evidence type="ECO:0000256" key="4">
    <source>
        <dbReference type="ARBA" id="ARBA00022898"/>
    </source>
</evidence>
<evidence type="ECO:0000313" key="8">
    <source>
        <dbReference type="EMBL" id="PZT47840.1"/>
    </source>
</evidence>
<dbReference type="CDD" id="cd00610">
    <property type="entry name" value="OAT_like"/>
    <property type="match status" value="1"/>
</dbReference>
<comment type="similarity">
    <text evidence="3 7">Belongs to the class-III pyridoxal-phosphate-dependent aminotransferase family. HemL subfamily.</text>
</comment>
<dbReference type="HAMAP" id="MF_00375">
    <property type="entry name" value="HemL_aminotrans_3"/>
    <property type="match status" value="1"/>
</dbReference>
<dbReference type="InterPro" id="IPR005814">
    <property type="entry name" value="Aminotrans_3"/>
</dbReference>
<dbReference type="NCBIfam" id="TIGR00713">
    <property type="entry name" value="hemL"/>
    <property type="match status" value="1"/>
</dbReference>
<dbReference type="GO" id="GO:0042286">
    <property type="term" value="F:glutamate-1-semialdehyde 2,1-aminomutase activity"/>
    <property type="evidence" value="ECO:0007669"/>
    <property type="project" value="UniProtKB-UniRule"/>
</dbReference>
<feature type="modified residue" description="N6-(pyridoxal phosphate)lysine" evidence="7">
    <location>
        <position position="269"/>
    </location>
</feature>
<dbReference type="EC" id="5.4.3.8" evidence="7"/>
<reference evidence="8 9" key="1">
    <citation type="submission" date="2017-03" db="EMBL/GenBank/DDBJ databases">
        <title>Genomic and clinical evidence uncovers the enterohepatic species Helicobacter valdiviensis as a potential human intestinal pathogen.</title>
        <authorList>
            <person name="Fresia P."/>
            <person name="Jara R."/>
            <person name="Sierra R."/>
            <person name="Ferres I."/>
            <person name="Greif G."/>
            <person name="Iraola G."/>
            <person name="Collado L."/>
        </authorList>
    </citation>
    <scope>NUCLEOTIDE SEQUENCE [LARGE SCALE GENOMIC DNA]</scope>
    <source>
        <strain evidence="8 9">WBE14</strain>
    </source>
</reference>
<dbReference type="FunFam" id="3.40.640.10:FF:000021">
    <property type="entry name" value="Glutamate-1-semialdehyde 2,1-aminomutase"/>
    <property type="match status" value="1"/>
</dbReference>
<evidence type="ECO:0000256" key="5">
    <source>
        <dbReference type="ARBA" id="ARBA00023235"/>
    </source>
</evidence>